<protein>
    <submittedName>
        <fullName evidence="5">Nucleotidyltransferase family protein</fullName>
    </submittedName>
</protein>
<keyword evidence="3" id="KW-0460">Magnesium</keyword>
<dbReference type="EMBL" id="CP080776">
    <property type="protein sequence ID" value="UWP95309.1"/>
    <property type="molecule type" value="Genomic_DNA"/>
</dbReference>
<evidence type="ECO:0000256" key="2">
    <source>
        <dbReference type="ARBA" id="ARBA00022695"/>
    </source>
</evidence>
<dbReference type="RefSeq" id="WP_259805996.1">
    <property type="nucleotide sequence ID" value="NZ_CP080776.1"/>
</dbReference>
<dbReference type="SUPFAM" id="SSF53448">
    <property type="entry name" value="Nucleotide-diphospho-sugar transferases"/>
    <property type="match status" value="1"/>
</dbReference>
<dbReference type="CDD" id="cd06422">
    <property type="entry name" value="NTP_transferase_like_1"/>
    <property type="match status" value="1"/>
</dbReference>
<gene>
    <name evidence="5" type="ORF">K3X48_14235</name>
</gene>
<dbReference type="AlphaFoldDB" id="A0A9Q9HBS8"/>
<keyword evidence="1" id="KW-0808">Transferase</keyword>
<accession>A0A9Q9HBS8</accession>
<organism evidence="5 6">
    <name type="scientific">Aliiroseovarius crassostreae</name>
    <dbReference type="NCBI Taxonomy" id="154981"/>
    <lineage>
        <taxon>Bacteria</taxon>
        <taxon>Pseudomonadati</taxon>
        <taxon>Pseudomonadota</taxon>
        <taxon>Alphaproteobacteria</taxon>
        <taxon>Rhodobacterales</taxon>
        <taxon>Paracoccaceae</taxon>
        <taxon>Aliiroseovarius</taxon>
    </lineage>
</organism>
<dbReference type="Proteomes" id="UP001057991">
    <property type="component" value="Chromosome"/>
</dbReference>
<evidence type="ECO:0000256" key="1">
    <source>
        <dbReference type="ARBA" id="ARBA00022679"/>
    </source>
</evidence>
<dbReference type="PANTHER" id="PTHR43584">
    <property type="entry name" value="NUCLEOTIDYL TRANSFERASE"/>
    <property type="match status" value="1"/>
</dbReference>
<proteinExistence type="predicted"/>
<dbReference type="Gene3D" id="3.90.550.10">
    <property type="entry name" value="Spore Coat Polysaccharide Biosynthesis Protein SpsA, Chain A"/>
    <property type="match status" value="1"/>
</dbReference>
<evidence type="ECO:0000313" key="6">
    <source>
        <dbReference type="Proteomes" id="UP001057991"/>
    </source>
</evidence>
<dbReference type="InterPro" id="IPR050065">
    <property type="entry name" value="GlmU-like"/>
</dbReference>
<dbReference type="GO" id="GO:0016779">
    <property type="term" value="F:nucleotidyltransferase activity"/>
    <property type="evidence" value="ECO:0007669"/>
    <property type="project" value="UniProtKB-KW"/>
</dbReference>
<reference evidence="5" key="1">
    <citation type="submission" date="2021-08" db="EMBL/GenBank/DDBJ databases">
        <authorList>
            <person name="Nwanade C."/>
            <person name="Wang M."/>
            <person name="Masoudi A."/>
            <person name="Yu Z."/>
            <person name="Liu J."/>
        </authorList>
    </citation>
    <scope>NUCLEOTIDE SEQUENCE</scope>
    <source>
        <strain evidence="5">S056</strain>
    </source>
</reference>
<sequence length="226" mass="24441">MPNAIMIFAAGFGTRMGTLTATRPKPMIKVAGRPLIDHALSLAEGAGLSRMVVNVHYLPDQLIGHLSSKNVAISDERDAILETGGGLRKALPLLGQGPVVTLNSDAVWTGPNPIDTLLRAWDPEKMDALLALVPKERAKGYTRPGNFLMQDDGGLTPGDGLVYTGCQIIRTERFSTHPKTAFSMWEIWNQMFAKGRVYGAIHTGGWCDVGHPEGIEIAEELLISNV</sequence>
<evidence type="ECO:0000259" key="4">
    <source>
        <dbReference type="Pfam" id="PF12804"/>
    </source>
</evidence>
<keyword evidence="2" id="KW-0548">Nucleotidyltransferase</keyword>
<dbReference type="InterPro" id="IPR029044">
    <property type="entry name" value="Nucleotide-diphossugar_trans"/>
</dbReference>
<evidence type="ECO:0000313" key="5">
    <source>
        <dbReference type="EMBL" id="UWP95309.1"/>
    </source>
</evidence>
<dbReference type="Pfam" id="PF12804">
    <property type="entry name" value="NTP_transf_3"/>
    <property type="match status" value="1"/>
</dbReference>
<dbReference type="InterPro" id="IPR025877">
    <property type="entry name" value="MobA-like_NTP_Trfase"/>
</dbReference>
<dbReference type="PANTHER" id="PTHR43584:SF8">
    <property type="entry name" value="N-ACETYLMURAMATE ALPHA-1-PHOSPHATE URIDYLYLTRANSFERASE"/>
    <property type="match status" value="1"/>
</dbReference>
<feature type="domain" description="MobA-like NTP transferase" evidence="4">
    <location>
        <begin position="6"/>
        <end position="137"/>
    </location>
</feature>
<evidence type="ECO:0000256" key="3">
    <source>
        <dbReference type="ARBA" id="ARBA00022842"/>
    </source>
</evidence>
<name>A0A9Q9HBS8_9RHOB</name>